<evidence type="ECO:0000259" key="5">
    <source>
        <dbReference type="PROSITE" id="PS50949"/>
    </source>
</evidence>
<dbReference type="SMART" id="SM00895">
    <property type="entry name" value="FCD"/>
    <property type="match status" value="1"/>
</dbReference>
<dbReference type="AlphaFoldDB" id="D3FF38"/>
<evidence type="ECO:0000256" key="4">
    <source>
        <dbReference type="SAM" id="MobiDB-lite"/>
    </source>
</evidence>
<dbReference type="eggNOG" id="COG1802">
    <property type="taxonomic scope" value="Bacteria"/>
</dbReference>
<dbReference type="GO" id="GO:0003700">
    <property type="term" value="F:DNA-binding transcription factor activity"/>
    <property type="evidence" value="ECO:0007669"/>
    <property type="project" value="InterPro"/>
</dbReference>
<dbReference type="PANTHER" id="PTHR43537">
    <property type="entry name" value="TRANSCRIPTIONAL REGULATOR, GNTR FAMILY"/>
    <property type="match status" value="1"/>
</dbReference>
<feature type="domain" description="HTH gntR-type" evidence="5">
    <location>
        <begin position="32"/>
        <end position="99"/>
    </location>
</feature>
<dbReference type="HOGENOM" id="CLU_017584_5_1_11"/>
<evidence type="ECO:0000256" key="2">
    <source>
        <dbReference type="ARBA" id="ARBA00023125"/>
    </source>
</evidence>
<feature type="compositionally biased region" description="Low complexity" evidence="4">
    <location>
        <begin position="7"/>
        <end position="30"/>
    </location>
</feature>
<dbReference type="CDD" id="cd07377">
    <property type="entry name" value="WHTH_GntR"/>
    <property type="match status" value="1"/>
</dbReference>
<keyword evidence="7" id="KW-1185">Reference proteome</keyword>
<dbReference type="PANTHER" id="PTHR43537:SF5">
    <property type="entry name" value="UXU OPERON TRANSCRIPTIONAL REGULATOR"/>
    <property type="match status" value="1"/>
</dbReference>
<dbReference type="EMBL" id="CP001854">
    <property type="protein sequence ID" value="ADB51755.1"/>
    <property type="molecule type" value="Genomic_DNA"/>
</dbReference>
<accession>D3FF38</accession>
<dbReference type="RefSeq" id="WP_012934806.1">
    <property type="nucleotide sequence ID" value="NC_013739.1"/>
</dbReference>
<keyword evidence="1" id="KW-0805">Transcription regulation</keyword>
<dbReference type="OrthoDB" id="8680240at2"/>
<dbReference type="InterPro" id="IPR000524">
    <property type="entry name" value="Tscrpt_reg_HTH_GntR"/>
</dbReference>
<keyword evidence="3" id="KW-0804">Transcription</keyword>
<dbReference type="Gene3D" id="1.20.120.530">
    <property type="entry name" value="GntR ligand-binding domain-like"/>
    <property type="match status" value="1"/>
</dbReference>
<gene>
    <name evidence="6" type="ordered locus">Cwoe_3337</name>
</gene>
<dbReference type="STRING" id="469383.Cwoe_3337"/>
<dbReference type="InterPro" id="IPR036388">
    <property type="entry name" value="WH-like_DNA-bd_sf"/>
</dbReference>
<dbReference type="Gene3D" id="1.10.10.10">
    <property type="entry name" value="Winged helix-like DNA-binding domain superfamily/Winged helix DNA-binding domain"/>
    <property type="match status" value="1"/>
</dbReference>
<dbReference type="SUPFAM" id="SSF48008">
    <property type="entry name" value="GntR ligand-binding domain-like"/>
    <property type="match status" value="1"/>
</dbReference>
<proteinExistence type="predicted"/>
<reference evidence="6 7" key="1">
    <citation type="journal article" date="2010" name="Stand. Genomic Sci.">
        <title>Complete genome sequence of Conexibacter woesei type strain (ID131577).</title>
        <authorList>
            <person name="Pukall R."/>
            <person name="Lapidus A."/>
            <person name="Glavina Del Rio T."/>
            <person name="Copeland A."/>
            <person name="Tice H."/>
            <person name="Cheng J.-F."/>
            <person name="Lucas S."/>
            <person name="Chen F."/>
            <person name="Nolan M."/>
            <person name="Bruce D."/>
            <person name="Goodwin L."/>
            <person name="Pitluck S."/>
            <person name="Mavromatis K."/>
            <person name="Ivanova N."/>
            <person name="Ovchinnikova G."/>
            <person name="Pati A."/>
            <person name="Chen A."/>
            <person name="Palaniappan K."/>
            <person name="Land M."/>
            <person name="Hauser L."/>
            <person name="Chang Y.-J."/>
            <person name="Jeffries C.D."/>
            <person name="Chain P."/>
            <person name="Meincke L."/>
            <person name="Sims D."/>
            <person name="Brettin T."/>
            <person name="Detter J.C."/>
            <person name="Rohde M."/>
            <person name="Goeker M."/>
            <person name="Bristow J."/>
            <person name="Eisen J.A."/>
            <person name="Markowitz V."/>
            <person name="Kyrpides N.C."/>
            <person name="Klenk H.-P."/>
            <person name="Hugenholtz P."/>
        </authorList>
    </citation>
    <scope>NUCLEOTIDE SEQUENCE [LARGE SCALE GENOMIC DNA]</scope>
    <source>
        <strain evidence="7">DSM 14684 / CIP 108061 / JCM 11494 / NBRC 100937 / ID131577</strain>
    </source>
</reference>
<evidence type="ECO:0000313" key="7">
    <source>
        <dbReference type="Proteomes" id="UP000008229"/>
    </source>
</evidence>
<dbReference type="InterPro" id="IPR011711">
    <property type="entry name" value="GntR_C"/>
</dbReference>
<dbReference type="InterPro" id="IPR036390">
    <property type="entry name" value="WH_DNA-bd_sf"/>
</dbReference>
<dbReference type="InterPro" id="IPR008920">
    <property type="entry name" value="TF_FadR/GntR_C"/>
</dbReference>
<dbReference type="SUPFAM" id="SSF46785">
    <property type="entry name" value="Winged helix' DNA-binding domain"/>
    <property type="match status" value="1"/>
</dbReference>
<reference evidence="7" key="2">
    <citation type="submission" date="2010-01" db="EMBL/GenBank/DDBJ databases">
        <title>The complete genome of Conexibacter woesei DSM 14684.</title>
        <authorList>
            <consortium name="US DOE Joint Genome Institute (JGI-PGF)"/>
            <person name="Lucas S."/>
            <person name="Copeland A."/>
            <person name="Lapidus A."/>
            <person name="Glavina del Rio T."/>
            <person name="Dalin E."/>
            <person name="Tice H."/>
            <person name="Bruce D."/>
            <person name="Goodwin L."/>
            <person name="Pitluck S."/>
            <person name="Kyrpides N."/>
            <person name="Mavromatis K."/>
            <person name="Ivanova N."/>
            <person name="Mikhailova N."/>
            <person name="Chertkov O."/>
            <person name="Brettin T."/>
            <person name="Detter J.C."/>
            <person name="Han C."/>
            <person name="Larimer F."/>
            <person name="Land M."/>
            <person name="Hauser L."/>
            <person name="Markowitz V."/>
            <person name="Cheng J.-F."/>
            <person name="Hugenholtz P."/>
            <person name="Woyke T."/>
            <person name="Wu D."/>
            <person name="Pukall R."/>
            <person name="Steenblock K."/>
            <person name="Schneider S."/>
            <person name="Klenk H.-P."/>
            <person name="Eisen J.A."/>
        </authorList>
    </citation>
    <scope>NUCLEOTIDE SEQUENCE [LARGE SCALE GENOMIC DNA]</scope>
    <source>
        <strain evidence="7">DSM 14684 / CIP 108061 / JCM 11494 / NBRC 100937 / ID131577</strain>
    </source>
</reference>
<keyword evidence="2" id="KW-0238">DNA-binding</keyword>
<feature type="region of interest" description="Disordered" evidence="4">
    <location>
        <begin position="1"/>
        <end position="30"/>
    </location>
</feature>
<dbReference type="PRINTS" id="PR00035">
    <property type="entry name" value="HTHGNTR"/>
</dbReference>
<evidence type="ECO:0000256" key="1">
    <source>
        <dbReference type="ARBA" id="ARBA00023015"/>
    </source>
</evidence>
<protein>
    <submittedName>
        <fullName evidence="6">Transcriptional regulator, GntR family</fullName>
    </submittedName>
</protein>
<dbReference type="KEGG" id="cwo:Cwoe_3337"/>
<dbReference type="PROSITE" id="PS50949">
    <property type="entry name" value="HTH_GNTR"/>
    <property type="match status" value="1"/>
</dbReference>
<dbReference type="GO" id="GO:0003677">
    <property type="term" value="F:DNA binding"/>
    <property type="evidence" value="ECO:0007669"/>
    <property type="project" value="UniProtKB-KW"/>
</dbReference>
<dbReference type="Pfam" id="PF07729">
    <property type="entry name" value="FCD"/>
    <property type="match status" value="1"/>
</dbReference>
<dbReference type="Pfam" id="PF00392">
    <property type="entry name" value="GntR"/>
    <property type="match status" value="1"/>
</dbReference>
<evidence type="ECO:0000313" key="6">
    <source>
        <dbReference type="EMBL" id="ADB51755.1"/>
    </source>
</evidence>
<sequence length="246" mass="26768" precursor="true">MRPSEQAAAAGAPAAGPPAAGAPTAAGPIARTPLREEVRRRLLAQLFDGTLPVGERINERRVAETLGVSRTPVREALMALEQEGFVASRPARGFAPTPLSARDVREVYPMVAALEALAVRSTEPAVLAARLDALAALADELAAAGDDARRVQRLDDRWHERLVSGCDNDRLLRTLDGLKRVVRRYELAWLGERERVELSTAQHHAIVAALRTGDLDDATALIELNWRGTMAGLLAWLERREEARNS</sequence>
<organism evidence="6 7">
    <name type="scientific">Conexibacter woesei (strain DSM 14684 / CCUG 47730 / CIP 108061 / JCM 11494 / NBRC 100937 / ID131577)</name>
    <dbReference type="NCBI Taxonomy" id="469383"/>
    <lineage>
        <taxon>Bacteria</taxon>
        <taxon>Bacillati</taxon>
        <taxon>Actinomycetota</taxon>
        <taxon>Thermoleophilia</taxon>
        <taxon>Solirubrobacterales</taxon>
        <taxon>Conexibacteraceae</taxon>
        <taxon>Conexibacter</taxon>
    </lineage>
</organism>
<evidence type="ECO:0000256" key="3">
    <source>
        <dbReference type="ARBA" id="ARBA00023163"/>
    </source>
</evidence>
<name>D3FF38_CONWI</name>
<dbReference type="Proteomes" id="UP000008229">
    <property type="component" value="Chromosome"/>
</dbReference>
<dbReference type="SMART" id="SM00345">
    <property type="entry name" value="HTH_GNTR"/>
    <property type="match status" value="1"/>
</dbReference>